<comment type="cofactor">
    <cofactor evidence="10">
        <name>[2Fe-2S] cluster</name>
        <dbReference type="ChEBI" id="CHEBI:190135"/>
    </cofactor>
</comment>
<evidence type="ECO:0000256" key="6">
    <source>
        <dbReference type="ARBA" id="ARBA00022827"/>
    </source>
</evidence>
<keyword evidence="5 12" id="KW-0479">Metal-binding</keyword>
<evidence type="ECO:0000259" key="14">
    <source>
        <dbReference type="PROSITE" id="PS51384"/>
    </source>
</evidence>
<keyword evidence="7" id="KW-0249">Electron transport</keyword>
<dbReference type="Proteomes" id="UP000029052">
    <property type="component" value="Unassembled WGS sequence"/>
</dbReference>
<dbReference type="GO" id="GO:0006221">
    <property type="term" value="P:pyrimidine nucleotide biosynthetic process"/>
    <property type="evidence" value="ECO:0007669"/>
    <property type="project" value="InterPro"/>
</dbReference>
<evidence type="ECO:0000256" key="9">
    <source>
        <dbReference type="ARBA" id="ARBA00023014"/>
    </source>
</evidence>
<feature type="compositionally biased region" description="Polar residues" evidence="13">
    <location>
        <begin position="1"/>
        <end position="12"/>
    </location>
</feature>
<gene>
    <name evidence="15" type="ORF">BMAGN_0833</name>
</gene>
<dbReference type="Pfam" id="PF10418">
    <property type="entry name" value="DHODB_Fe-S_bind"/>
    <property type="match status" value="1"/>
</dbReference>
<keyword evidence="4 12" id="KW-0001">2Fe-2S</keyword>
<keyword evidence="8 12" id="KW-0408">Iron</keyword>
<dbReference type="InterPro" id="IPR019480">
    <property type="entry name" value="Dihydroorotate_DH_Fe-S-bd"/>
</dbReference>
<protein>
    <submittedName>
        <fullName evidence="15">Dihydroorotate dehydrogenase electron transfer subunit</fullName>
    </submittedName>
</protein>
<keyword evidence="2" id="KW-0813">Transport</keyword>
<organism evidence="15 16">
    <name type="scientific">Bifidobacterium magnum</name>
    <dbReference type="NCBI Taxonomy" id="1692"/>
    <lineage>
        <taxon>Bacteria</taxon>
        <taxon>Bacillati</taxon>
        <taxon>Actinomycetota</taxon>
        <taxon>Actinomycetes</taxon>
        <taxon>Bifidobacteriales</taxon>
        <taxon>Bifidobacteriaceae</taxon>
        <taxon>Bifidobacterium</taxon>
    </lineage>
</organism>
<feature type="binding site" evidence="12">
    <location>
        <position position="236"/>
    </location>
    <ligand>
        <name>[2Fe-2S] cluster</name>
        <dbReference type="ChEBI" id="CHEBI:190135"/>
    </ligand>
</feature>
<evidence type="ECO:0000256" key="4">
    <source>
        <dbReference type="ARBA" id="ARBA00022714"/>
    </source>
</evidence>
<comment type="cofactor">
    <cofactor evidence="12">
        <name>[2Fe-2S] cluster</name>
        <dbReference type="ChEBI" id="CHEBI:190135"/>
    </cofactor>
    <text evidence="12">Binds 1 [2Fe-2S] cluster per subunit.</text>
</comment>
<dbReference type="GO" id="GO:0046872">
    <property type="term" value="F:metal ion binding"/>
    <property type="evidence" value="ECO:0007669"/>
    <property type="project" value="UniProtKB-KW"/>
</dbReference>
<dbReference type="SUPFAM" id="SSF63380">
    <property type="entry name" value="Riboflavin synthase domain-like"/>
    <property type="match status" value="1"/>
</dbReference>
<dbReference type="AlphaFoldDB" id="A0A087B9Z4"/>
<keyword evidence="6 11" id="KW-0274">FAD</keyword>
<dbReference type="PIRSF" id="PIRSF006816">
    <property type="entry name" value="Cyc3_hyd_g"/>
    <property type="match status" value="1"/>
</dbReference>
<evidence type="ECO:0000256" key="5">
    <source>
        <dbReference type="ARBA" id="ARBA00022723"/>
    </source>
</evidence>
<dbReference type="GO" id="GO:0050660">
    <property type="term" value="F:flavin adenine dinucleotide binding"/>
    <property type="evidence" value="ECO:0007669"/>
    <property type="project" value="InterPro"/>
</dbReference>
<dbReference type="Gene3D" id="2.40.30.10">
    <property type="entry name" value="Translation factors"/>
    <property type="match status" value="1"/>
</dbReference>
<accession>A0A087B9Z4</accession>
<dbReference type="SUPFAM" id="SSF52343">
    <property type="entry name" value="Ferredoxin reductase-like, C-terminal NADP-linked domain"/>
    <property type="match status" value="1"/>
</dbReference>
<feature type="region of interest" description="Disordered" evidence="13">
    <location>
        <begin position="1"/>
        <end position="22"/>
    </location>
</feature>
<name>A0A087B9Z4_9BIFI</name>
<dbReference type="PANTHER" id="PTHR43513:SF3">
    <property type="entry name" value="DIHYDROOROTATE DEHYDROGENASE B (NAD(+)), ELECTRON TRANSFER SUBUNIT-RELATED"/>
    <property type="match status" value="1"/>
</dbReference>
<dbReference type="Gene3D" id="2.10.240.10">
    <property type="entry name" value="Dihydroorotate dehydrogenase, electron transfer subunit"/>
    <property type="match status" value="1"/>
</dbReference>
<comment type="similarity">
    <text evidence="1">Belongs to the PyrK family.</text>
</comment>
<evidence type="ECO:0000256" key="1">
    <source>
        <dbReference type="ARBA" id="ARBA00006422"/>
    </source>
</evidence>
<dbReference type="EMBL" id="JGZB01000006">
    <property type="protein sequence ID" value="KFI67844.1"/>
    <property type="molecule type" value="Genomic_DNA"/>
</dbReference>
<evidence type="ECO:0000256" key="8">
    <source>
        <dbReference type="ARBA" id="ARBA00023004"/>
    </source>
</evidence>
<dbReference type="PANTHER" id="PTHR43513">
    <property type="entry name" value="DIHYDROOROTATE DEHYDROGENASE B (NAD(+)), ELECTRON TRANSFER SUBUNIT"/>
    <property type="match status" value="1"/>
</dbReference>
<dbReference type="InterPro" id="IPR037117">
    <property type="entry name" value="Dihydroorotate_DH_ele_sf"/>
</dbReference>
<evidence type="ECO:0000256" key="2">
    <source>
        <dbReference type="ARBA" id="ARBA00022448"/>
    </source>
</evidence>
<evidence type="ECO:0000256" key="10">
    <source>
        <dbReference type="ARBA" id="ARBA00034078"/>
    </source>
</evidence>
<sequence>MPREWTTATRNPHATPARQPGRRTVPVIRVQALADTIIELTLQDAHTARTARPGQFVMLYTHDQSRLMPRPFGVAGTNGDTFTIIFAIVGEGTRQFSTLREGDTIDMLGPLGGQAFNLDQPGDYLLVGGGLGIPPLLYAAQRLAAKPDTRTTAILGYRDTRYADTRMQTHTPHTHSITNAQGDVLTLLNTLEPNPNPDQPLTILTCGPKPMMQAVHQWAQTHNANCQTCMEQRMGCGYGACVACTIPTIHGNTKTCTEGPVFPSTTIIW</sequence>
<dbReference type="CDD" id="cd06218">
    <property type="entry name" value="DHOD_e_trans"/>
    <property type="match status" value="1"/>
</dbReference>
<feature type="binding site" evidence="11">
    <location>
        <begin position="92"/>
        <end position="93"/>
    </location>
    <ligand>
        <name>FAD</name>
        <dbReference type="ChEBI" id="CHEBI:57692"/>
    </ligand>
</feature>
<evidence type="ECO:0000256" key="12">
    <source>
        <dbReference type="PIRSR" id="PIRSR006816-2"/>
    </source>
</evidence>
<evidence type="ECO:0000256" key="3">
    <source>
        <dbReference type="ARBA" id="ARBA00022630"/>
    </source>
</evidence>
<evidence type="ECO:0000256" key="11">
    <source>
        <dbReference type="PIRSR" id="PIRSR006816-1"/>
    </source>
</evidence>
<proteinExistence type="inferred from homology"/>
<evidence type="ECO:0000313" key="16">
    <source>
        <dbReference type="Proteomes" id="UP000029052"/>
    </source>
</evidence>
<reference evidence="15 16" key="1">
    <citation type="submission" date="2014-03" db="EMBL/GenBank/DDBJ databases">
        <title>Genomics of Bifidobacteria.</title>
        <authorList>
            <person name="Ventura M."/>
            <person name="Milani C."/>
            <person name="Lugli G.A."/>
        </authorList>
    </citation>
    <scope>NUCLEOTIDE SEQUENCE [LARGE SCALE GENOMIC DNA]</scope>
    <source>
        <strain evidence="15 16">LMG 11591</strain>
    </source>
</reference>
<dbReference type="Gene3D" id="3.40.50.80">
    <property type="entry name" value="Nucleotide-binding domain of ferredoxin-NADP reductase (FNR) module"/>
    <property type="match status" value="1"/>
</dbReference>
<dbReference type="PROSITE" id="PS51384">
    <property type="entry name" value="FAD_FR"/>
    <property type="match status" value="1"/>
</dbReference>
<dbReference type="InterPro" id="IPR050353">
    <property type="entry name" value="PyrK_electron_transfer"/>
</dbReference>
<evidence type="ECO:0000256" key="13">
    <source>
        <dbReference type="SAM" id="MobiDB-lite"/>
    </source>
</evidence>
<dbReference type="eggNOG" id="COG0543">
    <property type="taxonomic scope" value="Bacteria"/>
</dbReference>
<feature type="binding site" evidence="12">
    <location>
        <position position="244"/>
    </location>
    <ligand>
        <name>[2Fe-2S] cluster</name>
        <dbReference type="ChEBI" id="CHEBI:190135"/>
    </ligand>
</feature>
<comment type="caution">
    <text evidence="15">The sequence shown here is derived from an EMBL/GenBank/DDBJ whole genome shotgun (WGS) entry which is preliminary data.</text>
</comment>
<dbReference type="InterPro" id="IPR017938">
    <property type="entry name" value="Riboflavin_synthase-like_b-brl"/>
</dbReference>
<evidence type="ECO:0000313" key="15">
    <source>
        <dbReference type="EMBL" id="KFI67844.1"/>
    </source>
</evidence>
<dbReference type="InterPro" id="IPR012165">
    <property type="entry name" value="Cyt_c3_hydrogenase_gsu"/>
</dbReference>
<keyword evidence="9 12" id="KW-0411">Iron-sulfur</keyword>
<dbReference type="GO" id="GO:0051537">
    <property type="term" value="F:2 iron, 2 sulfur cluster binding"/>
    <property type="evidence" value="ECO:0007669"/>
    <property type="project" value="UniProtKB-KW"/>
</dbReference>
<feature type="domain" description="FAD-binding FR-type" evidence="14">
    <location>
        <begin position="20"/>
        <end position="117"/>
    </location>
</feature>
<dbReference type="InterPro" id="IPR039261">
    <property type="entry name" value="FNR_nucleotide-bd"/>
</dbReference>
<dbReference type="InterPro" id="IPR017927">
    <property type="entry name" value="FAD-bd_FR_type"/>
</dbReference>
<keyword evidence="16" id="KW-1185">Reference proteome</keyword>
<dbReference type="GO" id="GO:0016491">
    <property type="term" value="F:oxidoreductase activity"/>
    <property type="evidence" value="ECO:0007669"/>
    <property type="project" value="InterPro"/>
</dbReference>
<feature type="binding site" evidence="12">
    <location>
        <position position="256"/>
    </location>
    <ligand>
        <name>[2Fe-2S] cluster</name>
        <dbReference type="ChEBI" id="CHEBI:190135"/>
    </ligand>
</feature>
<feature type="binding site" evidence="12">
    <location>
        <position position="241"/>
    </location>
    <ligand>
        <name>[2Fe-2S] cluster</name>
        <dbReference type="ChEBI" id="CHEBI:190135"/>
    </ligand>
</feature>
<keyword evidence="3 11" id="KW-0285">Flavoprotein</keyword>
<comment type="cofactor">
    <cofactor evidence="11">
        <name>FAD</name>
        <dbReference type="ChEBI" id="CHEBI:57692"/>
    </cofactor>
    <text evidence="11">Binds 1 FAD per subunit.</text>
</comment>
<dbReference type="STRING" id="1692.BMAGN_0833"/>
<evidence type="ECO:0000256" key="7">
    <source>
        <dbReference type="ARBA" id="ARBA00022982"/>
    </source>
</evidence>